<dbReference type="PANTHER" id="PTHR43000">
    <property type="entry name" value="DTDP-D-GLUCOSE 4,6-DEHYDRATASE-RELATED"/>
    <property type="match status" value="1"/>
</dbReference>
<dbReference type="GeneID" id="57095718"/>
<comment type="caution">
    <text evidence="2">The sequence shown here is derived from an EMBL/GenBank/DDBJ whole genome shotgun (WGS) entry which is preliminary data.</text>
</comment>
<evidence type="ECO:0000259" key="1">
    <source>
        <dbReference type="Pfam" id="PF16363"/>
    </source>
</evidence>
<dbReference type="InterPro" id="IPR016040">
    <property type="entry name" value="NAD(P)-bd_dom"/>
</dbReference>
<dbReference type="EMBL" id="LAHD01000017">
    <property type="protein sequence ID" value="PHK05239.1"/>
    <property type="molecule type" value="Genomic_DNA"/>
</dbReference>
<dbReference type="AlphaFoldDB" id="A0A9Q5ZE74"/>
<dbReference type="RefSeq" id="WP_099069542.1">
    <property type="nucleotide sequence ID" value="NZ_LAHD01000017.1"/>
</dbReference>
<sequence>MQNQRILITGGAGFIGSELVHQIITKTTNQVVVVDNLVNGKRQNLENLPSDRLELVVADIRDSDRMTKLMSGVDIVFHLACLGVRHSIHSPHENHEVNATATLQLLSAAKATGVSRFVYVSSSEVYGTARWVPMTEEHPTFPMTVYGGSKLAGECYTRAFYETYGYPTVVVRPFNAYGPRCHHEGDSGEVIPKFLLRSMAGKPMVIFGDGSQTRDFTYVGDTARGIMLAGFTDSAIGQTINLGSGFEIAINDLAKEIASIMEPANTSVIHDESRPGDVLRLYAETTKAYKLLGFKPEISLSEGLIKLRDWYVSFGKSPEVLLENEIVRNWDVERSKQRV</sequence>
<accession>A0A9Q5ZE74</accession>
<dbReference type="Gene3D" id="3.40.50.720">
    <property type="entry name" value="NAD(P)-binding Rossmann-like Domain"/>
    <property type="match status" value="1"/>
</dbReference>
<feature type="domain" description="NAD(P)-binding" evidence="1">
    <location>
        <begin position="7"/>
        <end position="304"/>
    </location>
</feature>
<organism evidence="2 3">
    <name type="scientific">Nostoc linckia z8</name>
    <dbReference type="NCBI Taxonomy" id="1628746"/>
    <lineage>
        <taxon>Bacteria</taxon>
        <taxon>Bacillati</taxon>
        <taxon>Cyanobacteriota</taxon>
        <taxon>Cyanophyceae</taxon>
        <taxon>Nostocales</taxon>
        <taxon>Nostocaceae</taxon>
        <taxon>Nostoc</taxon>
    </lineage>
</organism>
<name>A0A9Q5ZE74_NOSLI</name>
<dbReference type="Gene3D" id="3.90.25.10">
    <property type="entry name" value="UDP-galactose 4-epimerase, domain 1"/>
    <property type="match status" value="1"/>
</dbReference>
<dbReference type="SUPFAM" id="SSF51735">
    <property type="entry name" value="NAD(P)-binding Rossmann-fold domains"/>
    <property type="match status" value="1"/>
</dbReference>
<dbReference type="InterPro" id="IPR036291">
    <property type="entry name" value="NAD(P)-bd_dom_sf"/>
</dbReference>
<protein>
    <submittedName>
        <fullName evidence="2">Epimerase</fullName>
    </submittedName>
</protein>
<evidence type="ECO:0000313" key="2">
    <source>
        <dbReference type="EMBL" id="PHK05239.1"/>
    </source>
</evidence>
<proteinExistence type="predicted"/>
<reference evidence="2 3" key="1">
    <citation type="submission" date="2015-02" db="EMBL/GenBank/DDBJ databases">
        <title>Nostoc linckia genome annotation.</title>
        <authorList>
            <person name="Zhou Z."/>
        </authorList>
    </citation>
    <scope>NUCLEOTIDE SEQUENCE [LARGE SCALE GENOMIC DNA]</scope>
    <source>
        <strain evidence="3">z8</strain>
    </source>
</reference>
<dbReference type="Pfam" id="PF16363">
    <property type="entry name" value="GDP_Man_Dehyd"/>
    <property type="match status" value="1"/>
</dbReference>
<gene>
    <name evidence="2" type="ORF">VF08_08605</name>
</gene>
<evidence type="ECO:0000313" key="3">
    <source>
        <dbReference type="Proteomes" id="UP000222310"/>
    </source>
</evidence>
<dbReference type="PRINTS" id="PR01713">
    <property type="entry name" value="NUCEPIMERASE"/>
</dbReference>
<dbReference type="Proteomes" id="UP000222310">
    <property type="component" value="Unassembled WGS sequence"/>
</dbReference>